<gene>
    <name evidence="1" type="ORF">CLORY_42140</name>
</gene>
<proteinExistence type="predicted"/>
<evidence type="ECO:0000313" key="1">
    <source>
        <dbReference type="EMBL" id="OPJ56661.1"/>
    </source>
</evidence>
<keyword evidence="2" id="KW-1185">Reference proteome</keyword>
<reference evidence="1 2" key="1">
    <citation type="submission" date="2017-03" db="EMBL/GenBank/DDBJ databases">
        <title>Genome sequence of Clostridium oryzae DSM 28571.</title>
        <authorList>
            <person name="Poehlein A."/>
            <person name="Daniel R."/>
        </authorList>
    </citation>
    <scope>NUCLEOTIDE SEQUENCE [LARGE SCALE GENOMIC DNA]</scope>
    <source>
        <strain evidence="1 2">DSM 28571</strain>
    </source>
</reference>
<sequence>MENMEWKKHKHRILKGETIKLVPVTKKDMNFILKGNAISVFSVTGLNSRAYAPHRAPSRLKDFSAAIQLKES</sequence>
<dbReference type="EMBL" id="MZGV01000092">
    <property type="protein sequence ID" value="OPJ56661.1"/>
    <property type="molecule type" value="Genomic_DNA"/>
</dbReference>
<dbReference type="Proteomes" id="UP000190080">
    <property type="component" value="Unassembled WGS sequence"/>
</dbReference>
<dbReference type="AlphaFoldDB" id="A0A1V4I9I4"/>
<evidence type="ECO:0000313" key="2">
    <source>
        <dbReference type="Proteomes" id="UP000190080"/>
    </source>
</evidence>
<accession>A0A1V4I9I4</accession>
<organism evidence="1 2">
    <name type="scientific">Clostridium oryzae</name>
    <dbReference type="NCBI Taxonomy" id="1450648"/>
    <lineage>
        <taxon>Bacteria</taxon>
        <taxon>Bacillati</taxon>
        <taxon>Bacillota</taxon>
        <taxon>Clostridia</taxon>
        <taxon>Eubacteriales</taxon>
        <taxon>Clostridiaceae</taxon>
        <taxon>Clostridium</taxon>
    </lineage>
</organism>
<dbReference type="RefSeq" id="WP_079428211.1">
    <property type="nucleotide sequence ID" value="NZ_MZGV01000092.1"/>
</dbReference>
<protein>
    <submittedName>
        <fullName evidence="1">Uncharacterized protein</fullName>
    </submittedName>
</protein>
<name>A0A1V4I9I4_9CLOT</name>
<comment type="caution">
    <text evidence="1">The sequence shown here is derived from an EMBL/GenBank/DDBJ whole genome shotgun (WGS) entry which is preliminary data.</text>
</comment>